<reference evidence="2 3" key="1">
    <citation type="journal article" date="2015" name="Appl. Environ. Microbiol.">
        <title>Aerobic and Anaerobic Thiosulfate Oxidation by a Cold-Adapted, Subglacial Chemoautotroph.</title>
        <authorList>
            <person name="Harrold Z.R."/>
            <person name="Skidmore M.L."/>
            <person name="Hamilton T.L."/>
            <person name="Desch L."/>
            <person name="Amada K."/>
            <person name="van Gelder W."/>
            <person name="Glover K."/>
            <person name="Roden E.E."/>
            <person name="Boyd E.S."/>
        </authorList>
    </citation>
    <scope>NUCLEOTIDE SEQUENCE [LARGE SCALE GENOMIC DNA]</scope>
    <source>
        <strain evidence="2 3">RG</strain>
    </source>
</reference>
<dbReference type="PATRIC" id="fig|36861.3.peg.2975"/>
<feature type="chain" id="PRO_5007125614" description="DUF192 domain-containing protein" evidence="1">
    <location>
        <begin position="22"/>
        <end position="143"/>
    </location>
</feature>
<protein>
    <recommendedName>
        <fullName evidence="4">DUF192 domain-containing protein</fullName>
    </recommendedName>
</protein>
<dbReference type="Proteomes" id="UP000064243">
    <property type="component" value="Unassembled WGS sequence"/>
</dbReference>
<accession>A0A106BI98</accession>
<feature type="signal peptide" evidence="1">
    <location>
        <begin position="1"/>
        <end position="21"/>
    </location>
</feature>
<dbReference type="Pfam" id="PF02643">
    <property type="entry name" value="DUF192"/>
    <property type="match status" value="1"/>
</dbReference>
<dbReference type="PANTHER" id="PTHR37953:SF1">
    <property type="entry name" value="UPF0127 PROTEIN MJ1496"/>
    <property type="match status" value="1"/>
</dbReference>
<gene>
    <name evidence="2" type="ORF">ABW22_15600</name>
</gene>
<dbReference type="RefSeq" id="WP_059758970.1">
    <property type="nucleotide sequence ID" value="NZ_LDUG01000053.1"/>
</dbReference>
<evidence type="ECO:0008006" key="4">
    <source>
        <dbReference type="Google" id="ProtNLM"/>
    </source>
</evidence>
<comment type="caution">
    <text evidence="2">The sequence shown here is derived from an EMBL/GenBank/DDBJ whole genome shotgun (WGS) entry which is preliminary data.</text>
</comment>
<organism evidence="2 3">
    <name type="scientific">Thiobacillus denitrificans</name>
    <dbReference type="NCBI Taxonomy" id="36861"/>
    <lineage>
        <taxon>Bacteria</taxon>
        <taxon>Pseudomonadati</taxon>
        <taxon>Pseudomonadota</taxon>
        <taxon>Betaproteobacteria</taxon>
        <taxon>Nitrosomonadales</taxon>
        <taxon>Thiobacillaceae</taxon>
        <taxon>Thiobacillus</taxon>
    </lineage>
</organism>
<dbReference type="Gene3D" id="2.60.120.1140">
    <property type="entry name" value="Protein of unknown function DUF192"/>
    <property type="match status" value="1"/>
</dbReference>
<evidence type="ECO:0000313" key="2">
    <source>
        <dbReference type="EMBL" id="KVW92787.1"/>
    </source>
</evidence>
<proteinExistence type="predicted"/>
<dbReference type="PANTHER" id="PTHR37953">
    <property type="entry name" value="UPF0127 PROTEIN MJ1496"/>
    <property type="match status" value="1"/>
</dbReference>
<evidence type="ECO:0000256" key="1">
    <source>
        <dbReference type="SAM" id="SignalP"/>
    </source>
</evidence>
<dbReference type="EMBL" id="LDUG01000053">
    <property type="protein sequence ID" value="KVW92787.1"/>
    <property type="molecule type" value="Genomic_DNA"/>
</dbReference>
<dbReference type="InterPro" id="IPR038695">
    <property type="entry name" value="Saro_0823-like_sf"/>
</dbReference>
<dbReference type="InterPro" id="IPR003795">
    <property type="entry name" value="DUF192"/>
</dbReference>
<keyword evidence="1" id="KW-0732">Signal</keyword>
<sequence length="143" mass="15562">MTRAGRFGALALAVLWGTASAAASDARLPLRIGPHAFQVELAATPQQRQRGLMGRTHLAADGGMLFVFEQPGRHCFWMHDTPLPLSIAFIDSAGRIASLADMQPRTETPHCPSADVRYALEVRQGEFQRRGITARMQVGGLPQ</sequence>
<dbReference type="AlphaFoldDB" id="A0A106BI98"/>
<name>A0A106BI98_THIDE</name>
<evidence type="ECO:0000313" key="3">
    <source>
        <dbReference type="Proteomes" id="UP000064243"/>
    </source>
</evidence>
<keyword evidence="3" id="KW-1185">Reference proteome</keyword>